<keyword evidence="4" id="KW-1185">Reference proteome</keyword>
<dbReference type="SMART" id="SM00175">
    <property type="entry name" value="RAB"/>
    <property type="match status" value="1"/>
</dbReference>
<dbReference type="InterPro" id="IPR005225">
    <property type="entry name" value="Small_GTP-bd"/>
</dbReference>
<dbReference type="EMBL" id="SBJO01001118">
    <property type="protein sequence ID" value="KAF9750355.1"/>
    <property type="molecule type" value="Genomic_DNA"/>
</dbReference>
<dbReference type="SUPFAM" id="SSF52540">
    <property type="entry name" value="P-loop containing nucleoside triphosphate hydrolases"/>
    <property type="match status" value="1"/>
</dbReference>
<dbReference type="PRINTS" id="PR00449">
    <property type="entry name" value="RASTRNSFRMNG"/>
</dbReference>
<dbReference type="NCBIfam" id="TIGR00231">
    <property type="entry name" value="small_GTP"/>
    <property type="match status" value="1"/>
</dbReference>
<dbReference type="FunFam" id="3.40.50.300:FF:001462">
    <property type="entry name" value="Small GTP-binding protein, putative"/>
    <property type="match status" value="1"/>
</dbReference>
<keyword evidence="2" id="KW-0342">GTP-binding</keyword>
<gene>
    <name evidence="3" type="primary">rab13</name>
    <name evidence="3" type="ORF">NGRA_3439</name>
</gene>
<dbReference type="PROSITE" id="PS51420">
    <property type="entry name" value="RHO"/>
    <property type="match status" value="1"/>
</dbReference>
<dbReference type="GO" id="GO:0003924">
    <property type="term" value="F:GTPase activity"/>
    <property type="evidence" value="ECO:0007669"/>
    <property type="project" value="InterPro"/>
</dbReference>
<dbReference type="InterPro" id="IPR050227">
    <property type="entry name" value="Rab"/>
</dbReference>
<reference evidence="3 4" key="1">
    <citation type="journal article" date="2020" name="Genome Biol. Evol.">
        <title>Comparative genomics of strictly vertically transmitted, feminizing microsporidia endosymbionts of amphipod crustaceans.</title>
        <authorList>
            <person name="Cormier A."/>
            <person name="Chebbi M.A."/>
            <person name="Giraud I."/>
            <person name="Wattier R."/>
            <person name="Teixeira M."/>
            <person name="Gilbert C."/>
            <person name="Rigaud T."/>
            <person name="Cordaux R."/>
        </authorList>
    </citation>
    <scope>NUCLEOTIDE SEQUENCE [LARGE SCALE GENOMIC DNA]</scope>
    <source>
        <strain evidence="3 4">Ou3-Ou53</strain>
    </source>
</reference>
<dbReference type="Pfam" id="PF00071">
    <property type="entry name" value="Ras"/>
    <property type="match status" value="1"/>
</dbReference>
<dbReference type="InterPro" id="IPR001806">
    <property type="entry name" value="Small_GTPase"/>
</dbReference>
<dbReference type="SMART" id="SM00173">
    <property type="entry name" value="RAS"/>
    <property type="match status" value="1"/>
</dbReference>
<proteinExistence type="predicted"/>
<comment type="caution">
    <text evidence="3">The sequence shown here is derived from an EMBL/GenBank/DDBJ whole genome shotgun (WGS) entry which is preliminary data.</text>
</comment>
<dbReference type="AlphaFoldDB" id="A0A9P6GVG8"/>
<accession>A0A9P6GVG8</accession>
<evidence type="ECO:0000256" key="1">
    <source>
        <dbReference type="ARBA" id="ARBA00022741"/>
    </source>
</evidence>
<dbReference type="Proteomes" id="UP000740883">
    <property type="component" value="Unassembled WGS sequence"/>
</dbReference>
<keyword evidence="1" id="KW-0547">Nucleotide-binding</keyword>
<dbReference type="PROSITE" id="PS51421">
    <property type="entry name" value="RAS"/>
    <property type="match status" value="1"/>
</dbReference>
<organism evidence="3 4">
    <name type="scientific">Nosema granulosis</name>
    <dbReference type="NCBI Taxonomy" id="83296"/>
    <lineage>
        <taxon>Eukaryota</taxon>
        <taxon>Fungi</taxon>
        <taxon>Fungi incertae sedis</taxon>
        <taxon>Microsporidia</taxon>
        <taxon>Nosematidae</taxon>
        <taxon>Nosema</taxon>
    </lineage>
</organism>
<evidence type="ECO:0000256" key="2">
    <source>
        <dbReference type="ARBA" id="ARBA00023134"/>
    </source>
</evidence>
<dbReference type="InterPro" id="IPR027417">
    <property type="entry name" value="P-loop_NTPase"/>
</dbReference>
<evidence type="ECO:0000313" key="4">
    <source>
        <dbReference type="Proteomes" id="UP000740883"/>
    </source>
</evidence>
<sequence>MVSSKIDFRFKIIILGESNVGKTCLLRKYKNDDFQDSIMSTIGIDTVSKRILLGDKTIMLNIWDTAGQERFFSITKSYYRNADGILLIFDIKDDRTFSSIDRWYKNIKDETAGSSNTPLFLVGNKKDLVEDEEYKQKEALFLAKSKSLNMKFYPTSAKNGLNVSKIFEDMALSLMEGSSSKPESPHDIIDVNRTRQKKKRYCC</sequence>
<dbReference type="PANTHER" id="PTHR47977">
    <property type="entry name" value="RAS-RELATED PROTEIN RAB"/>
    <property type="match status" value="1"/>
</dbReference>
<dbReference type="PROSITE" id="PS51419">
    <property type="entry name" value="RAB"/>
    <property type="match status" value="1"/>
</dbReference>
<dbReference type="CDD" id="cd00154">
    <property type="entry name" value="Rab"/>
    <property type="match status" value="1"/>
</dbReference>
<name>A0A9P6GVG8_9MICR</name>
<dbReference type="Gene3D" id="3.40.50.300">
    <property type="entry name" value="P-loop containing nucleotide triphosphate hydrolases"/>
    <property type="match status" value="1"/>
</dbReference>
<dbReference type="SMART" id="SM00176">
    <property type="entry name" value="RAN"/>
    <property type="match status" value="1"/>
</dbReference>
<dbReference type="SMART" id="SM00174">
    <property type="entry name" value="RHO"/>
    <property type="match status" value="1"/>
</dbReference>
<evidence type="ECO:0000313" key="3">
    <source>
        <dbReference type="EMBL" id="KAF9750355.1"/>
    </source>
</evidence>
<protein>
    <submittedName>
        <fullName evidence="3">Ras-related protein Rab-13</fullName>
    </submittedName>
</protein>
<dbReference type="GO" id="GO:0005525">
    <property type="term" value="F:GTP binding"/>
    <property type="evidence" value="ECO:0007669"/>
    <property type="project" value="UniProtKB-KW"/>
</dbReference>
<dbReference type="OrthoDB" id="9989112at2759"/>